<comment type="caution">
    <text evidence="1">The sequence shown here is derived from an EMBL/GenBank/DDBJ whole genome shotgun (WGS) entry which is preliminary data.</text>
</comment>
<dbReference type="AlphaFoldDB" id="A0A837FHJ4"/>
<dbReference type="EMBL" id="JZYN01000007">
    <property type="protein sequence ID" value="KJM68859.1"/>
    <property type="molecule type" value="Genomic_DNA"/>
</dbReference>
<gene>
    <name evidence="1" type="ORF">SS59_06590</name>
</gene>
<organism evidence="1 2">
    <name type="scientific">Enterobacter hormaechei subsp. xiangfangensis</name>
    <dbReference type="NCBI Taxonomy" id="1296536"/>
    <lineage>
        <taxon>Bacteria</taxon>
        <taxon>Pseudomonadati</taxon>
        <taxon>Pseudomonadota</taxon>
        <taxon>Gammaproteobacteria</taxon>
        <taxon>Enterobacterales</taxon>
        <taxon>Enterobacteriaceae</taxon>
        <taxon>Enterobacter</taxon>
        <taxon>Enterobacter cloacae complex</taxon>
    </lineage>
</organism>
<proteinExistence type="predicted"/>
<evidence type="ECO:0000313" key="2">
    <source>
        <dbReference type="Proteomes" id="UP000033679"/>
    </source>
</evidence>
<evidence type="ECO:0000313" key="1">
    <source>
        <dbReference type="EMBL" id="KJM68859.1"/>
    </source>
</evidence>
<reference evidence="1 2" key="1">
    <citation type="submission" date="2015-03" db="EMBL/GenBank/DDBJ databases">
        <authorList>
            <person name="McCorrison J."/>
            <person name="Sanka R."/>
            <person name="Adams M."/>
            <person name="Brinkac L."/>
            <person name="Nierman W."/>
            <person name="Sutton G."/>
            <person name="Nelson K."/>
            <person name="Kiedrowski L."/>
            <person name="Guerrero D."/>
            <person name="Bonomo R."/>
        </authorList>
    </citation>
    <scope>NUCLEOTIDE SEQUENCE [LARGE SCALE GENOMIC DNA]</scope>
    <source>
        <strain evidence="1 2">39373</strain>
    </source>
</reference>
<name>A0A837FHJ4_9ENTR</name>
<accession>A0A837FHJ4</accession>
<dbReference type="Proteomes" id="UP000033679">
    <property type="component" value="Unassembled WGS sequence"/>
</dbReference>
<dbReference type="KEGG" id="eclx:LI66_02400"/>
<sequence length="66" mass="7595">MMRPRIVAPYLPERQSIRAVTSSEPLRKRISHSVFLVTSVKMIIVKEIIIKTPILGFLRFMDASLL</sequence>
<protein>
    <submittedName>
        <fullName evidence="1">Uncharacterized protein</fullName>
    </submittedName>
</protein>